<evidence type="ECO:0000313" key="1">
    <source>
        <dbReference type="EMBL" id="KMZ74476.1"/>
    </source>
</evidence>
<keyword evidence="2" id="KW-1185">Reference proteome</keyword>
<dbReference type="InterPro" id="IPR024145">
    <property type="entry name" value="His_deAcase_SAP30/SAP30L"/>
</dbReference>
<dbReference type="PANTHER" id="PTHR13286">
    <property type="entry name" value="SAP30"/>
    <property type="match status" value="1"/>
</dbReference>
<protein>
    <submittedName>
        <fullName evidence="1">Uncharacterized protein</fullName>
    </submittedName>
</protein>
<accession>A0A0K9PZM2</accession>
<reference evidence="2" key="1">
    <citation type="journal article" date="2016" name="Nature">
        <title>The genome of the seagrass Zostera marina reveals angiosperm adaptation to the sea.</title>
        <authorList>
            <person name="Olsen J.L."/>
            <person name="Rouze P."/>
            <person name="Verhelst B."/>
            <person name="Lin Y.-C."/>
            <person name="Bayer T."/>
            <person name="Collen J."/>
            <person name="Dattolo E."/>
            <person name="De Paoli E."/>
            <person name="Dittami S."/>
            <person name="Maumus F."/>
            <person name="Michel G."/>
            <person name="Kersting A."/>
            <person name="Lauritano C."/>
            <person name="Lohaus R."/>
            <person name="Toepel M."/>
            <person name="Tonon T."/>
            <person name="Vanneste K."/>
            <person name="Amirebrahimi M."/>
            <person name="Brakel J."/>
            <person name="Bostroem C."/>
            <person name="Chovatia M."/>
            <person name="Grimwood J."/>
            <person name="Jenkins J.W."/>
            <person name="Jueterbock A."/>
            <person name="Mraz A."/>
            <person name="Stam W.T."/>
            <person name="Tice H."/>
            <person name="Bornberg-Bauer E."/>
            <person name="Green P.J."/>
            <person name="Pearson G.A."/>
            <person name="Procaccini G."/>
            <person name="Duarte C.M."/>
            <person name="Schmutz J."/>
            <person name="Reusch T.B.H."/>
            <person name="Van de Peer Y."/>
        </authorList>
    </citation>
    <scope>NUCLEOTIDE SEQUENCE [LARGE SCALE GENOMIC DNA]</scope>
    <source>
        <strain evidence="2">cv. Finnish</strain>
    </source>
</reference>
<dbReference type="PANTHER" id="PTHR13286:SF6">
    <property type="entry name" value="HISTONE DEACETYLASE COMPLEX SUBUNIT SAP30L-RELATED"/>
    <property type="match status" value="1"/>
</dbReference>
<comment type="caution">
    <text evidence="1">The sequence shown here is derived from an EMBL/GenBank/DDBJ whole genome shotgun (WGS) entry which is preliminary data.</text>
</comment>
<name>A0A0K9PZM2_ZOSMR</name>
<dbReference type="Proteomes" id="UP000036987">
    <property type="component" value="Unassembled WGS sequence"/>
</dbReference>
<dbReference type="OrthoDB" id="510958at2759"/>
<dbReference type="AlphaFoldDB" id="A0A0K9PZM2"/>
<organism evidence="1 2">
    <name type="scientific">Zostera marina</name>
    <name type="common">Eelgrass</name>
    <dbReference type="NCBI Taxonomy" id="29655"/>
    <lineage>
        <taxon>Eukaryota</taxon>
        <taxon>Viridiplantae</taxon>
        <taxon>Streptophyta</taxon>
        <taxon>Embryophyta</taxon>
        <taxon>Tracheophyta</taxon>
        <taxon>Spermatophyta</taxon>
        <taxon>Magnoliopsida</taxon>
        <taxon>Liliopsida</taxon>
        <taxon>Zosteraceae</taxon>
        <taxon>Zostera</taxon>
    </lineage>
</organism>
<proteinExistence type="predicted"/>
<sequence>MTGLQGVVKKAVGLGRWHWLVRTNGIEVKLQRNALSVIEPATGHEDDGIIDMDENEIDCEATQWNNNNNNNSNIGNYQ</sequence>
<gene>
    <name evidence="1" type="ORF">ZOSMA_128G00360</name>
</gene>
<dbReference type="EMBL" id="LFYR01000320">
    <property type="protein sequence ID" value="KMZ74476.1"/>
    <property type="molecule type" value="Genomic_DNA"/>
</dbReference>
<evidence type="ECO:0000313" key="2">
    <source>
        <dbReference type="Proteomes" id="UP000036987"/>
    </source>
</evidence>